<name>A0A453IZ24_AEGTS</name>
<reference evidence="1" key="5">
    <citation type="journal article" date="2021" name="G3 (Bethesda)">
        <title>Aegilops tauschii genome assembly Aet v5.0 features greater sequence contiguity and improved annotation.</title>
        <authorList>
            <person name="Wang L."/>
            <person name="Zhu T."/>
            <person name="Rodriguez J.C."/>
            <person name="Deal K.R."/>
            <person name="Dubcovsky J."/>
            <person name="McGuire P.E."/>
            <person name="Lux T."/>
            <person name="Spannagl M."/>
            <person name="Mayer K.F.X."/>
            <person name="Baldrich P."/>
            <person name="Meyers B.C."/>
            <person name="Huo N."/>
            <person name="Gu Y.Q."/>
            <person name="Zhou H."/>
            <person name="Devos K.M."/>
            <person name="Bennetzen J.L."/>
            <person name="Unver T."/>
            <person name="Budak H."/>
            <person name="Gulick P.J."/>
            <person name="Galiba G."/>
            <person name="Kalapos B."/>
            <person name="Nelson D.R."/>
            <person name="Li P."/>
            <person name="You F.M."/>
            <person name="Luo M.C."/>
            <person name="Dvorak J."/>
        </authorList>
    </citation>
    <scope>NUCLEOTIDE SEQUENCE [LARGE SCALE GENOMIC DNA]</scope>
    <source>
        <strain evidence="1">cv. AL8/78</strain>
    </source>
</reference>
<reference evidence="2" key="2">
    <citation type="journal article" date="2017" name="Nat. Plants">
        <title>The Aegilops tauschii genome reveals multiple impacts of transposons.</title>
        <authorList>
            <person name="Zhao G."/>
            <person name="Zou C."/>
            <person name="Li K."/>
            <person name="Wang K."/>
            <person name="Li T."/>
            <person name="Gao L."/>
            <person name="Zhang X."/>
            <person name="Wang H."/>
            <person name="Yang Z."/>
            <person name="Liu X."/>
            <person name="Jiang W."/>
            <person name="Mao L."/>
            <person name="Kong X."/>
            <person name="Jiao Y."/>
            <person name="Jia J."/>
        </authorList>
    </citation>
    <scope>NUCLEOTIDE SEQUENCE [LARGE SCALE GENOMIC DNA]</scope>
    <source>
        <strain evidence="2">cv. AL8/78</strain>
    </source>
</reference>
<keyword evidence="2" id="KW-1185">Reference proteome</keyword>
<evidence type="ECO:0000313" key="2">
    <source>
        <dbReference type="Proteomes" id="UP000015105"/>
    </source>
</evidence>
<dbReference type="Gramene" id="AET4Gv20738700.8">
    <property type="protein sequence ID" value="AET4Gv20738700.8"/>
    <property type="gene ID" value="AET4Gv20738700"/>
</dbReference>
<dbReference type="Proteomes" id="UP000015105">
    <property type="component" value="Chromosome 4D"/>
</dbReference>
<dbReference type="EnsemblPlants" id="AET4Gv20738700.8">
    <property type="protein sequence ID" value="AET4Gv20738700.8"/>
    <property type="gene ID" value="AET4Gv20738700"/>
</dbReference>
<organism evidence="1 2">
    <name type="scientific">Aegilops tauschii subsp. strangulata</name>
    <name type="common">Goatgrass</name>
    <dbReference type="NCBI Taxonomy" id="200361"/>
    <lineage>
        <taxon>Eukaryota</taxon>
        <taxon>Viridiplantae</taxon>
        <taxon>Streptophyta</taxon>
        <taxon>Embryophyta</taxon>
        <taxon>Tracheophyta</taxon>
        <taxon>Spermatophyta</taxon>
        <taxon>Magnoliopsida</taxon>
        <taxon>Liliopsida</taxon>
        <taxon>Poales</taxon>
        <taxon>Poaceae</taxon>
        <taxon>BOP clade</taxon>
        <taxon>Pooideae</taxon>
        <taxon>Triticodae</taxon>
        <taxon>Triticeae</taxon>
        <taxon>Triticinae</taxon>
        <taxon>Aegilops</taxon>
    </lineage>
</organism>
<evidence type="ECO:0000313" key="1">
    <source>
        <dbReference type="EnsemblPlants" id="AET4Gv20738700.8"/>
    </source>
</evidence>
<protein>
    <submittedName>
        <fullName evidence="1">Uncharacterized protein</fullName>
    </submittedName>
</protein>
<sequence length="34" mass="3912">DLFCSNVCPALLDPEFLLISYVLNFRTSSQMCRD</sequence>
<dbReference type="AlphaFoldDB" id="A0A453IZ24"/>
<reference evidence="2" key="1">
    <citation type="journal article" date="2014" name="Science">
        <title>Ancient hybridizations among the ancestral genomes of bread wheat.</title>
        <authorList>
            <consortium name="International Wheat Genome Sequencing Consortium,"/>
            <person name="Marcussen T."/>
            <person name="Sandve S.R."/>
            <person name="Heier L."/>
            <person name="Spannagl M."/>
            <person name="Pfeifer M."/>
            <person name="Jakobsen K.S."/>
            <person name="Wulff B.B."/>
            <person name="Steuernagel B."/>
            <person name="Mayer K.F."/>
            <person name="Olsen O.A."/>
        </authorList>
    </citation>
    <scope>NUCLEOTIDE SEQUENCE [LARGE SCALE GENOMIC DNA]</scope>
    <source>
        <strain evidence="2">cv. AL8/78</strain>
    </source>
</reference>
<accession>A0A453IZ24</accession>
<reference evidence="1" key="3">
    <citation type="journal article" date="2017" name="Nature">
        <title>Genome sequence of the progenitor of the wheat D genome Aegilops tauschii.</title>
        <authorList>
            <person name="Luo M.C."/>
            <person name="Gu Y.Q."/>
            <person name="Puiu D."/>
            <person name="Wang H."/>
            <person name="Twardziok S.O."/>
            <person name="Deal K.R."/>
            <person name="Huo N."/>
            <person name="Zhu T."/>
            <person name="Wang L."/>
            <person name="Wang Y."/>
            <person name="McGuire P.E."/>
            <person name="Liu S."/>
            <person name="Long H."/>
            <person name="Ramasamy R.K."/>
            <person name="Rodriguez J.C."/>
            <person name="Van S.L."/>
            <person name="Yuan L."/>
            <person name="Wang Z."/>
            <person name="Xia Z."/>
            <person name="Xiao L."/>
            <person name="Anderson O.D."/>
            <person name="Ouyang S."/>
            <person name="Liang Y."/>
            <person name="Zimin A.V."/>
            <person name="Pertea G."/>
            <person name="Qi P."/>
            <person name="Bennetzen J.L."/>
            <person name="Dai X."/>
            <person name="Dawson M.W."/>
            <person name="Muller H.G."/>
            <person name="Kugler K."/>
            <person name="Rivarola-Duarte L."/>
            <person name="Spannagl M."/>
            <person name="Mayer K.F.X."/>
            <person name="Lu F.H."/>
            <person name="Bevan M.W."/>
            <person name="Leroy P."/>
            <person name="Li P."/>
            <person name="You F.M."/>
            <person name="Sun Q."/>
            <person name="Liu Z."/>
            <person name="Lyons E."/>
            <person name="Wicker T."/>
            <person name="Salzberg S.L."/>
            <person name="Devos K.M."/>
            <person name="Dvorak J."/>
        </authorList>
    </citation>
    <scope>NUCLEOTIDE SEQUENCE [LARGE SCALE GENOMIC DNA]</scope>
    <source>
        <strain evidence="1">cv. AL8/78</strain>
    </source>
</reference>
<reference evidence="1" key="4">
    <citation type="submission" date="2019-03" db="UniProtKB">
        <authorList>
            <consortium name="EnsemblPlants"/>
        </authorList>
    </citation>
    <scope>IDENTIFICATION</scope>
</reference>
<proteinExistence type="predicted"/>